<protein>
    <submittedName>
        <fullName evidence="2">Uncharacterized protein</fullName>
    </submittedName>
</protein>
<name>A0A9X2J7I8_9GAMM</name>
<feature type="coiled-coil region" evidence="1">
    <location>
        <begin position="11"/>
        <end position="49"/>
    </location>
</feature>
<keyword evidence="3" id="KW-1185">Reference proteome</keyword>
<evidence type="ECO:0000313" key="2">
    <source>
        <dbReference type="EMBL" id="MCO1336644.1"/>
    </source>
</evidence>
<sequence length="52" mass="6151">MSDFSRILELYEELLNTVRLQQIHINQLRREVAQQAQSINNLVQQQQNQEAA</sequence>
<dbReference type="RefSeq" id="WP_252472446.1">
    <property type="nucleotide sequence ID" value="NZ_JALBWM010000168.1"/>
</dbReference>
<evidence type="ECO:0000313" key="3">
    <source>
        <dbReference type="Proteomes" id="UP001139028"/>
    </source>
</evidence>
<gene>
    <name evidence="2" type="ORF">MO867_20165</name>
</gene>
<proteinExistence type="predicted"/>
<keyword evidence="1" id="KW-0175">Coiled coil</keyword>
<dbReference type="EMBL" id="JALBWM010000168">
    <property type="protein sequence ID" value="MCO1336644.1"/>
    <property type="molecule type" value="Genomic_DNA"/>
</dbReference>
<organism evidence="2 3">
    <name type="scientific">Microbulbifer okhotskensis</name>
    <dbReference type="NCBI Taxonomy" id="2926617"/>
    <lineage>
        <taxon>Bacteria</taxon>
        <taxon>Pseudomonadati</taxon>
        <taxon>Pseudomonadota</taxon>
        <taxon>Gammaproteobacteria</taxon>
        <taxon>Cellvibrionales</taxon>
        <taxon>Microbulbiferaceae</taxon>
        <taxon>Microbulbifer</taxon>
    </lineage>
</organism>
<accession>A0A9X2J7I8</accession>
<dbReference type="AlphaFoldDB" id="A0A9X2J7I8"/>
<reference evidence="2" key="1">
    <citation type="journal article" date="2022" name="Arch. Microbiol.">
        <title>Microbulbifer okhotskensis sp. nov., isolated from a deep bottom sediment of the Okhotsk Sea.</title>
        <authorList>
            <person name="Romanenko L."/>
            <person name="Kurilenko V."/>
            <person name="Otstavnykh N."/>
            <person name="Velansky P."/>
            <person name="Isaeva M."/>
            <person name="Mikhailov V."/>
        </authorList>
    </citation>
    <scope>NUCLEOTIDE SEQUENCE</scope>
    <source>
        <strain evidence="2">OS29</strain>
    </source>
</reference>
<dbReference type="Proteomes" id="UP001139028">
    <property type="component" value="Unassembled WGS sequence"/>
</dbReference>
<evidence type="ECO:0000256" key="1">
    <source>
        <dbReference type="SAM" id="Coils"/>
    </source>
</evidence>
<comment type="caution">
    <text evidence="2">The sequence shown here is derived from an EMBL/GenBank/DDBJ whole genome shotgun (WGS) entry which is preliminary data.</text>
</comment>